<feature type="binding site" evidence="8">
    <location>
        <position position="21"/>
    </location>
    <ligand>
        <name>GTP</name>
        <dbReference type="ChEBI" id="CHEBI:37565"/>
    </ligand>
</feature>
<keyword evidence="4 8" id="KW-0547">Nucleotide-binding</keyword>
<dbReference type="CDD" id="cd02503">
    <property type="entry name" value="MobA"/>
    <property type="match status" value="1"/>
</dbReference>
<dbReference type="PANTHER" id="PTHR19136">
    <property type="entry name" value="MOLYBDENUM COFACTOR GUANYLYLTRANSFERASE"/>
    <property type="match status" value="1"/>
</dbReference>
<dbReference type="InterPro" id="IPR029044">
    <property type="entry name" value="Nucleotide-diphossugar_trans"/>
</dbReference>
<feature type="domain" description="MobA-like NTP transferase" evidence="9">
    <location>
        <begin position="5"/>
        <end position="155"/>
    </location>
</feature>
<evidence type="ECO:0000256" key="2">
    <source>
        <dbReference type="ARBA" id="ARBA00022679"/>
    </source>
</evidence>
<dbReference type="EMBL" id="JBEWLZ010000002">
    <property type="protein sequence ID" value="MET1488878.1"/>
    <property type="molecule type" value="Genomic_DNA"/>
</dbReference>
<keyword evidence="1 8" id="KW-0963">Cytoplasm</keyword>
<dbReference type="Gene3D" id="3.90.550.10">
    <property type="entry name" value="Spore Coat Polysaccharide Biosynthesis Protein SpsA, Chain A"/>
    <property type="match status" value="1"/>
</dbReference>
<comment type="function">
    <text evidence="8">Transfers a GMP moiety from GTP to Mo-molybdopterin (Mo-MPT) cofactor (Moco or molybdenum cofactor) to form Mo-molybdopterin guanine dinucleotide (Mo-MGD) cofactor.</text>
</comment>
<evidence type="ECO:0000256" key="4">
    <source>
        <dbReference type="ARBA" id="ARBA00022741"/>
    </source>
</evidence>
<comment type="subunit">
    <text evidence="8">Monomer.</text>
</comment>
<dbReference type="InterPro" id="IPR013482">
    <property type="entry name" value="Molybde_CF_guanTrfase"/>
</dbReference>
<keyword evidence="7 8" id="KW-0501">Molybdenum cofactor biosynthesis</keyword>
<sequence length="187" mass="20089">MRTTGVILAGGASRRMGGQDKGLILFRGRPMVAWVVEALAPQVDELLIVANRNLESYRAFGHLVVSDLRPDFPGPLAGIEAALTALSGDEILCCPTDAPLLPPEYAARMSGSSPAVASWGAYWQPVFCRLPRTLLTGLRHSLDAGERSATRWLASLSPRVVPLDDLAARMQDADDPEALKALDRATD</sequence>
<comment type="caution">
    <text evidence="10">The sequence shown here is derived from an EMBL/GenBank/DDBJ whole genome shotgun (WGS) entry which is preliminary data.</text>
</comment>
<gene>
    <name evidence="8 10" type="primary">mobA</name>
    <name evidence="10" type="ORF">ABVT11_03490</name>
</gene>
<dbReference type="Pfam" id="PF12804">
    <property type="entry name" value="NTP_transf_3"/>
    <property type="match status" value="1"/>
</dbReference>
<reference evidence="10 11" key="1">
    <citation type="submission" date="2024-07" db="EMBL/GenBank/DDBJ databases">
        <title>Uliginosibacterium paludis KCTC:42655.</title>
        <authorList>
            <person name="Kim M.K."/>
        </authorList>
    </citation>
    <scope>NUCLEOTIDE SEQUENCE [LARGE SCALE GENOMIC DNA]</scope>
    <source>
        <strain evidence="10 11">KCTC 42655</strain>
    </source>
</reference>
<dbReference type="SUPFAM" id="SSF53448">
    <property type="entry name" value="Nucleotide-diphospho-sugar transferases"/>
    <property type="match status" value="1"/>
</dbReference>
<evidence type="ECO:0000256" key="6">
    <source>
        <dbReference type="ARBA" id="ARBA00023134"/>
    </source>
</evidence>
<dbReference type="InterPro" id="IPR025877">
    <property type="entry name" value="MobA-like_NTP_Trfase"/>
</dbReference>
<feature type="binding site" evidence="8">
    <location>
        <position position="97"/>
    </location>
    <ligand>
        <name>GTP</name>
        <dbReference type="ChEBI" id="CHEBI:37565"/>
    </ligand>
</feature>
<organism evidence="10 11">
    <name type="scientific">Uliginosibacterium paludis</name>
    <dbReference type="NCBI Taxonomy" id="1615952"/>
    <lineage>
        <taxon>Bacteria</taxon>
        <taxon>Pseudomonadati</taxon>
        <taxon>Pseudomonadota</taxon>
        <taxon>Betaproteobacteria</taxon>
        <taxon>Rhodocyclales</taxon>
        <taxon>Zoogloeaceae</taxon>
        <taxon>Uliginosibacterium</taxon>
    </lineage>
</organism>
<evidence type="ECO:0000256" key="1">
    <source>
        <dbReference type="ARBA" id="ARBA00022490"/>
    </source>
</evidence>
<protein>
    <recommendedName>
        <fullName evidence="8">Molybdenum cofactor guanylyltransferase</fullName>
        <shortName evidence="8">MoCo guanylyltransferase</shortName>
        <ecNumber evidence="8">2.7.7.77</ecNumber>
    </recommendedName>
    <alternativeName>
        <fullName evidence="8">GTP:molybdopterin guanylyltransferase</fullName>
    </alternativeName>
    <alternativeName>
        <fullName evidence="8">Mo-MPT guanylyltransferase</fullName>
    </alternativeName>
    <alternativeName>
        <fullName evidence="8">Molybdopterin guanylyltransferase</fullName>
    </alternativeName>
    <alternativeName>
        <fullName evidence="8">Molybdopterin-guanine dinucleotide synthase</fullName>
        <shortName evidence="8">MGD synthase</shortName>
    </alternativeName>
</protein>
<dbReference type="NCBIfam" id="TIGR02665">
    <property type="entry name" value="molyb_mobA"/>
    <property type="match status" value="1"/>
</dbReference>
<keyword evidence="2 8" id="KW-0808">Transferase</keyword>
<comment type="catalytic activity">
    <reaction evidence="8">
        <text>Mo-molybdopterin + GTP + H(+) = Mo-molybdopterin guanine dinucleotide + diphosphate</text>
        <dbReference type="Rhea" id="RHEA:34243"/>
        <dbReference type="ChEBI" id="CHEBI:15378"/>
        <dbReference type="ChEBI" id="CHEBI:33019"/>
        <dbReference type="ChEBI" id="CHEBI:37565"/>
        <dbReference type="ChEBI" id="CHEBI:71302"/>
        <dbReference type="ChEBI" id="CHEBI:71310"/>
        <dbReference type="EC" id="2.7.7.77"/>
    </reaction>
</comment>
<keyword evidence="6 8" id="KW-0342">GTP-binding</keyword>
<evidence type="ECO:0000256" key="8">
    <source>
        <dbReference type="HAMAP-Rule" id="MF_00316"/>
    </source>
</evidence>
<comment type="similarity">
    <text evidence="8">Belongs to the MobA family.</text>
</comment>
<feature type="binding site" evidence="8">
    <location>
        <position position="97"/>
    </location>
    <ligand>
        <name>Mg(2+)</name>
        <dbReference type="ChEBI" id="CHEBI:18420"/>
    </ligand>
</feature>
<keyword evidence="11" id="KW-1185">Reference proteome</keyword>
<comment type="domain">
    <text evidence="8">The N-terminal domain determines nucleotide recognition and specific binding, while the C-terminal domain determines the specific binding to the target protein.</text>
</comment>
<evidence type="ECO:0000259" key="9">
    <source>
        <dbReference type="Pfam" id="PF12804"/>
    </source>
</evidence>
<proteinExistence type="inferred from homology"/>
<dbReference type="RefSeq" id="WP_345923856.1">
    <property type="nucleotide sequence ID" value="NZ_JBDIVF010000001.1"/>
</dbReference>
<comment type="subcellular location">
    <subcellularLocation>
        <location evidence="8">Cytoplasm</location>
    </subcellularLocation>
</comment>
<comment type="cofactor">
    <cofactor evidence="8">
        <name>Mg(2+)</name>
        <dbReference type="ChEBI" id="CHEBI:18420"/>
    </cofactor>
</comment>
<name>A0ABV2CLU3_9RHOO</name>
<keyword evidence="3 8" id="KW-0479">Metal-binding</keyword>
<comment type="caution">
    <text evidence="8">Lacks conserved residue(s) required for the propagation of feature annotation.</text>
</comment>
<evidence type="ECO:0000256" key="5">
    <source>
        <dbReference type="ARBA" id="ARBA00022842"/>
    </source>
</evidence>
<keyword evidence="5 8" id="KW-0460">Magnesium</keyword>
<dbReference type="PANTHER" id="PTHR19136:SF81">
    <property type="entry name" value="MOLYBDENUM COFACTOR GUANYLYLTRANSFERASE"/>
    <property type="match status" value="1"/>
</dbReference>
<evidence type="ECO:0000313" key="10">
    <source>
        <dbReference type="EMBL" id="MET1488878.1"/>
    </source>
</evidence>
<evidence type="ECO:0000256" key="7">
    <source>
        <dbReference type="ARBA" id="ARBA00023150"/>
    </source>
</evidence>
<evidence type="ECO:0000313" key="11">
    <source>
        <dbReference type="Proteomes" id="UP001548590"/>
    </source>
</evidence>
<evidence type="ECO:0000256" key="3">
    <source>
        <dbReference type="ARBA" id="ARBA00022723"/>
    </source>
</evidence>
<keyword evidence="10" id="KW-0548">Nucleotidyltransferase</keyword>
<feature type="binding site" evidence="8">
    <location>
        <position position="67"/>
    </location>
    <ligand>
        <name>GTP</name>
        <dbReference type="ChEBI" id="CHEBI:37565"/>
    </ligand>
</feature>
<dbReference type="GO" id="GO:0061603">
    <property type="term" value="F:molybdenum cofactor guanylyltransferase activity"/>
    <property type="evidence" value="ECO:0007669"/>
    <property type="project" value="UniProtKB-EC"/>
</dbReference>
<accession>A0ABV2CLU3</accession>
<feature type="binding site" evidence="8">
    <location>
        <begin position="8"/>
        <end position="10"/>
    </location>
    <ligand>
        <name>GTP</name>
        <dbReference type="ChEBI" id="CHEBI:37565"/>
    </ligand>
</feature>
<dbReference type="Proteomes" id="UP001548590">
    <property type="component" value="Unassembled WGS sequence"/>
</dbReference>
<dbReference type="EC" id="2.7.7.77" evidence="8"/>
<dbReference type="HAMAP" id="MF_00316">
    <property type="entry name" value="MobA"/>
    <property type="match status" value="1"/>
</dbReference>